<dbReference type="Proteomes" id="UP000185062">
    <property type="component" value="Unassembled WGS sequence"/>
</dbReference>
<dbReference type="HAMAP" id="MF_00634">
    <property type="entry name" value="UPF0235"/>
    <property type="match status" value="1"/>
</dbReference>
<dbReference type="RefSeq" id="WP_028460991.1">
    <property type="nucleotide sequence ID" value="NZ_FSRO01000001.1"/>
</dbReference>
<dbReference type="STRING" id="44575.SAMN05216419_100624"/>
<dbReference type="GO" id="GO:0005737">
    <property type="term" value="C:cytoplasm"/>
    <property type="evidence" value="ECO:0007669"/>
    <property type="project" value="TreeGrafter"/>
</dbReference>
<dbReference type="eggNOG" id="COG1872">
    <property type="taxonomic scope" value="Bacteria"/>
</dbReference>
<gene>
    <name evidence="3" type="ORF">SAMN02743940_2229</name>
</gene>
<evidence type="ECO:0000256" key="2">
    <source>
        <dbReference type="HAMAP-Rule" id="MF_00634"/>
    </source>
</evidence>
<dbReference type="EMBL" id="FSRO01000001">
    <property type="protein sequence ID" value="SIO37940.1"/>
    <property type="molecule type" value="Genomic_DNA"/>
</dbReference>
<dbReference type="AlphaFoldDB" id="A0A1N6J0W1"/>
<name>A0A1N6J0W1_9PROT</name>
<evidence type="ECO:0000313" key="3">
    <source>
        <dbReference type="EMBL" id="SIO37940.1"/>
    </source>
</evidence>
<dbReference type="PANTHER" id="PTHR13420:SF7">
    <property type="entry name" value="UPF0235 PROTEIN C15ORF40"/>
    <property type="match status" value="1"/>
</dbReference>
<dbReference type="SUPFAM" id="SSF69786">
    <property type="entry name" value="YggU-like"/>
    <property type="match status" value="1"/>
</dbReference>
<protein>
    <recommendedName>
        <fullName evidence="2">UPF0235 protein SAMN02743940_2229</fullName>
    </recommendedName>
</protein>
<dbReference type="InterPro" id="IPR036591">
    <property type="entry name" value="YggU-like_sf"/>
</dbReference>
<reference evidence="3 4" key="1">
    <citation type="submission" date="2016-12" db="EMBL/GenBank/DDBJ databases">
        <authorList>
            <person name="Song W.-J."/>
            <person name="Kurnit D.M."/>
        </authorList>
    </citation>
    <scope>NUCLEOTIDE SEQUENCE [LARGE SCALE GENOMIC DNA]</scope>
    <source>
        <strain evidence="3 4">ATCC 49181</strain>
    </source>
</reference>
<dbReference type="Gene3D" id="3.30.1200.10">
    <property type="entry name" value="YggU-like"/>
    <property type="match status" value="1"/>
</dbReference>
<dbReference type="InterPro" id="IPR003746">
    <property type="entry name" value="DUF167"/>
</dbReference>
<organism evidence="3 4">
    <name type="scientific">Nitrosomonas cryotolerans ATCC 49181</name>
    <dbReference type="NCBI Taxonomy" id="1131553"/>
    <lineage>
        <taxon>Bacteria</taxon>
        <taxon>Pseudomonadati</taxon>
        <taxon>Pseudomonadota</taxon>
        <taxon>Betaproteobacteria</taxon>
        <taxon>Nitrosomonadales</taxon>
        <taxon>Nitrosomonadaceae</taxon>
        <taxon>Nitrosomonas</taxon>
    </lineage>
</organism>
<accession>A0A1N6J0W1</accession>
<dbReference type="SMART" id="SM01152">
    <property type="entry name" value="DUF167"/>
    <property type="match status" value="1"/>
</dbReference>
<evidence type="ECO:0000313" key="4">
    <source>
        <dbReference type="Proteomes" id="UP000185062"/>
    </source>
</evidence>
<dbReference type="PANTHER" id="PTHR13420">
    <property type="entry name" value="UPF0235 PROTEIN C15ORF40"/>
    <property type="match status" value="1"/>
</dbReference>
<comment type="similarity">
    <text evidence="1 2">Belongs to the UPF0235 family.</text>
</comment>
<dbReference type="NCBIfam" id="TIGR00251">
    <property type="entry name" value="DUF167 family protein"/>
    <property type="match status" value="1"/>
</dbReference>
<keyword evidence="4" id="KW-1185">Reference proteome</keyword>
<proteinExistence type="inferred from homology"/>
<dbReference type="Pfam" id="PF02594">
    <property type="entry name" value="DUF167"/>
    <property type="match status" value="1"/>
</dbReference>
<sequence>MSWYRSDNANNLFLTLHIQTGARCTEVVGLHGNALKIKLAAPPVEGKANAALLRFLAKNFNVPLCQVTLKQGHKSRHKVIKIQQSAHEPNVLFK</sequence>
<evidence type="ECO:0000256" key="1">
    <source>
        <dbReference type="ARBA" id="ARBA00010364"/>
    </source>
</evidence>